<comment type="subcellular location">
    <subcellularLocation>
        <location evidence="1 8">Nucleus</location>
    </subcellularLocation>
</comment>
<organism evidence="9 10">
    <name type="scientific">Lachnellula willkommii</name>
    <dbReference type="NCBI Taxonomy" id="215461"/>
    <lineage>
        <taxon>Eukaryota</taxon>
        <taxon>Fungi</taxon>
        <taxon>Dikarya</taxon>
        <taxon>Ascomycota</taxon>
        <taxon>Pezizomycotina</taxon>
        <taxon>Leotiomycetes</taxon>
        <taxon>Helotiales</taxon>
        <taxon>Lachnaceae</taxon>
        <taxon>Lachnellula</taxon>
    </lineage>
</organism>
<evidence type="ECO:0000256" key="5">
    <source>
        <dbReference type="ARBA" id="ARBA00023163"/>
    </source>
</evidence>
<dbReference type="GO" id="GO:0003712">
    <property type="term" value="F:transcription coregulator activity"/>
    <property type="evidence" value="ECO:0007669"/>
    <property type="project" value="InterPro"/>
</dbReference>
<dbReference type="AlphaFoldDB" id="A0A559MJI8"/>
<dbReference type="GO" id="GO:0006369">
    <property type="term" value="P:termination of RNA polymerase II transcription"/>
    <property type="evidence" value="ECO:0007669"/>
    <property type="project" value="TreeGrafter"/>
</dbReference>
<evidence type="ECO:0000256" key="4">
    <source>
        <dbReference type="ARBA" id="ARBA00023015"/>
    </source>
</evidence>
<gene>
    <name evidence="9" type="primary">srb5</name>
    <name evidence="8" type="synonym">MED18</name>
    <name evidence="9" type="ORF">LAWI1_G001910</name>
</gene>
<keyword evidence="5 8" id="KW-0804">Transcription</keyword>
<evidence type="ECO:0000256" key="6">
    <source>
        <dbReference type="ARBA" id="ARBA00023242"/>
    </source>
</evidence>
<evidence type="ECO:0000256" key="2">
    <source>
        <dbReference type="ARBA" id="ARBA00009814"/>
    </source>
</evidence>
<comment type="function">
    <text evidence="8">Component of the Mediator complex, a coactivator involved in the regulated transcription of nearly all RNA polymerase II-dependent genes. Mediator functions as a bridge to convey information from gene-specific regulatory proteins to the basal RNA polymerase II transcription machinery. Mediator is recruited to promoters by direct interactions with regulatory proteins and serves as a scaffold for the assembly of a functional preinitiation complex with RNA polymerase II and the general transcription factors.</text>
</comment>
<protein>
    <recommendedName>
        <fullName evidence="3 8">Mediator of RNA polymerase II transcription subunit 18</fullName>
    </recommendedName>
    <alternativeName>
        <fullName evidence="7 8">Mediator complex subunit 18</fullName>
    </alternativeName>
</protein>
<dbReference type="EMBL" id="QGML01000183">
    <property type="protein sequence ID" value="TVY93116.1"/>
    <property type="molecule type" value="Genomic_DNA"/>
</dbReference>
<dbReference type="Proteomes" id="UP000315522">
    <property type="component" value="Unassembled WGS sequence"/>
</dbReference>
<keyword evidence="6 8" id="KW-0539">Nucleus</keyword>
<dbReference type="PANTHER" id="PTHR13321">
    <property type="entry name" value="MEDIATOR OF RNA POLYMERASE II TRANSCRIPTION, SUBUNIT 18"/>
    <property type="match status" value="1"/>
</dbReference>
<accession>A0A559MJI8</accession>
<dbReference type="GO" id="GO:0016592">
    <property type="term" value="C:mediator complex"/>
    <property type="evidence" value="ECO:0007669"/>
    <property type="project" value="InterPro"/>
</dbReference>
<proteinExistence type="inferred from homology"/>
<name>A0A559MJI8_9HELO</name>
<comment type="caution">
    <text evidence="9">The sequence shown here is derived from an EMBL/GenBank/DDBJ whole genome shotgun (WGS) entry which is preliminary data.</text>
</comment>
<evidence type="ECO:0000313" key="9">
    <source>
        <dbReference type="EMBL" id="TVY93116.1"/>
    </source>
</evidence>
<dbReference type="GO" id="GO:0006357">
    <property type="term" value="P:regulation of transcription by RNA polymerase II"/>
    <property type="evidence" value="ECO:0007669"/>
    <property type="project" value="InterPro"/>
</dbReference>
<dbReference type="InterPro" id="IPR019095">
    <property type="entry name" value="Mediator_Med18"/>
</dbReference>
<dbReference type="PANTHER" id="PTHR13321:SF2">
    <property type="entry name" value="MEDIATOR OF RNA POLYMERASE II TRANSCRIPTION SUBUNIT 18"/>
    <property type="match status" value="1"/>
</dbReference>
<evidence type="ECO:0000256" key="7">
    <source>
        <dbReference type="ARBA" id="ARBA00032012"/>
    </source>
</evidence>
<dbReference type="Gene3D" id="2.40.320.10">
    <property type="entry name" value="Hypothetical Protein Pfu-838710-001"/>
    <property type="match status" value="1"/>
</dbReference>
<keyword evidence="8" id="KW-0010">Activator</keyword>
<keyword evidence="4 8" id="KW-0805">Transcription regulation</keyword>
<comment type="similarity">
    <text evidence="2 8">Belongs to the Mediator complex subunit 18 family.</text>
</comment>
<reference evidence="9 10" key="1">
    <citation type="submission" date="2018-05" db="EMBL/GenBank/DDBJ databases">
        <title>Genome sequencing and assembly of the regulated plant pathogen Lachnellula willkommii and related sister species for the development of diagnostic species identification markers.</title>
        <authorList>
            <person name="Giroux E."/>
            <person name="Bilodeau G."/>
        </authorList>
    </citation>
    <scope>NUCLEOTIDE SEQUENCE [LARGE SCALE GENOMIC DNA]</scope>
    <source>
        <strain evidence="9 10">CBS 172.35</strain>
    </source>
</reference>
<evidence type="ECO:0000256" key="1">
    <source>
        <dbReference type="ARBA" id="ARBA00004123"/>
    </source>
</evidence>
<evidence type="ECO:0000256" key="3">
    <source>
        <dbReference type="ARBA" id="ARBA00019612"/>
    </source>
</evidence>
<dbReference type="Pfam" id="PF09637">
    <property type="entry name" value="Med18"/>
    <property type="match status" value="1"/>
</dbReference>
<evidence type="ECO:0000313" key="10">
    <source>
        <dbReference type="Proteomes" id="UP000315522"/>
    </source>
</evidence>
<sequence>MHELFLTSHIANDDLSRTVRILQGYCGMKPVSLLERRLMWEGPRARTNLKGIDPNFVKRQPPQLAPVWRGLHEQLVRQSYILTLIYDVTRDFSQAEASGSEEKPILDCDQLPGTLRWSDLPDPGVNRPVNTRPIINIDDQRGLCTIMQSMGHRFTREIIQECYRFINNNVIFELSRYLQLPDDAGDKQQPKISTHLPPFQSLIAFDSENKWILTASVRVANGNDPDQMQQGIGELTTVKTEFEGCFDLHMVDRHTVDTRVKI</sequence>
<evidence type="ECO:0000256" key="8">
    <source>
        <dbReference type="RuleBase" id="RU364150"/>
    </source>
</evidence>
<keyword evidence="10" id="KW-1185">Reference proteome</keyword>
<dbReference type="GO" id="GO:0070847">
    <property type="term" value="C:core mediator complex"/>
    <property type="evidence" value="ECO:0007669"/>
    <property type="project" value="TreeGrafter"/>
</dbReference>
<comment type="subunit">
    <text evidence="8">Component of the Mediator complex.</text>
</comment>